<feature type="region of interest" description="Disordered" evidence="1">
    <location>
        <begin position="1"/>
        <end position="23"/>
    </location>
</feature>
<dbReference type="Proteomes" id="UP001066276">
    <property type="component" value="Chromosome 10"/>
</dbReference>
<proteinExistence type="predicted"/>
<evidence type="ECO:0000313" key="3">
    <source>
        <dbReference type="Proteomes" id="UP001066276"/>
    </source>
</evidence>
<evidence type="ECO:0000313" key="2">
    <source>
        <dbReference type="EMBL" id="KAJ1095667.1"/>
    </source>
</evidence>
<organism evidence="2 3">
    <name type="scientific">Pleurodeles waltl</name>
    <name type="common">Iberian ribbed newt</name>
    <dbReference type="NCBI Taxonomy" id="8319"/>
    <lineage>
        <taxon>Eukaryota</taxon>
        <taxon>Metazoa</taxon>
        <taxon>Chordata</taxon>
        <taxon>Craniata</taxon>
        <taxon>Vertebrata</taxon>
        <taxon>Euteleostomi</taxon>
        <taxon>Amphibia</taxon>
        <taxon>Batrachia</taxon>
        <taxon>Caudata</taxon>
        <taxon>Salamandroidea</taxon>
        <taxon>Salamandridae</taxon>
        <taxon>Pleurodelinae</taxon>
        <taxon>Pleurodeles</taxon>
    </lineage>
</organism>
<gene>
    <name evidence="2" type="ORF">NDU88_000826</name>
</gene>
<protein>
    <submittedName>
        <fullName evidence="2">Uncharacterized protein</fullName>
    </submittedName>
</protein>
<feature type="compositionally biased region" description="Basic and acidic residues" evidence="1">
    <location>
        <begin position="113"/>
        <end position="199"/>
    </location>
</feature>
<keyword evidence="3" id="KW-1185">Reference proteome</keyword>
<dbReference type="AlphaFoldDB" id="A0AAV7LW04"/>
<reference evidence="2" key="1">
    <citation type="journal article" date="2022" name="bioRxiv">
        <title>Sequencing and chromosome-scale assembly of the giantPleurodeles waltlgenome.</title>
        <authorList>
            <person name="Brown T."/>
            <person name="Elewa A."/>
            <person name="Iarovenko S."/>
            <person name="Subramanian E."/>
            <person name="Araus A.J."/>
            <person name="Petzold A."/>
            <person name="Susuki M."/>
            <person name="Suzuki K.-i.T."/>
            <person name="Hayashi T."/>
            <person name="Toyoda A."/>
            <person name="Oliveira C."/>
            <person name="Osipova E."/>
            <person name="Leigh N.D."/>
            <person name="Simon A."/>
            <person name="Yun M.H."/>
        </authorList>
    </citation>
    <scope>NUCLEOTIDE SEQUENCE</scope>
    <source>
        <strain evidence="2">20211129_DDA</strain>
        <tissue evidence="2">Liver</tissue>
    </source>
</reference>
<name>A0AAV7LW04_PLEWA</name>
<sequence>MHQSLPGAAHPQGGISLFLPGPPTAKLCSRLCARLGWGKGGKEPSRGTRAVPTAGEDEDHPLTPTRAPPSQRLPAPELHSGEEPVPGRQGAEDGDLIVQEGNPSTERTSSASTEKKSSPSTEKKSNPGTERKDSPSTEKKSNPGTERNDSPSTEKKSNPGTERKDSPSTEKKSNPGTERKDSPSTEKKGKPNTERKGSRSTEASS</sequence>
<feature type="region of interest" description="Disordered" evidence="1">
    <location>
        <begin position="35"/>
        <end position="205"/>
    </location>
</feature>
<dbReference type="EMBL" id="JANPWB010000014">
    <property type="protein sequence ID" value="KAJ1095667.1"/>
    <property type="molecule type" value="Genomic_DNA"/>
</dbReference>
<evidence type="ECO:0000256" key="1">
    <source>
        <dbReference type="SAM" id="MobiDB-lite"/>
    </source>
</evidence>
<accession>A0AAV7LW04</accession>
<comment type="caution">
    <text evidence="2">The sequence shown here is derived from an EMBL/GenBank/DDBJ whole genome shotgun (WGS) entry which is preliminary data.</text>
</comment>